<dbReference type="GO" id="GO:0005576">
    <property type="term" value="C:extracellular region"/>
    <property type="evidence" value="ECO:0007669"/>
    <property type="project" value="UniProtKB-SubCell"/>
</dbReference>
<feature type="domain" description="NodB homology" evidence="3">
    <location>
        <begin position="132"/>
        <end position="293"/>
    </location>
</feature>
<dbReference type="Proteomes" id="UP000005104">
    <property type="component" value="Chromosome"/>
</dbReference>
<accession>H5Y1W9</accession>
<dbReference type="STRING" id="768710.DesyoDRAFT_0848"/>
<dbReference type="InterPro" id="IPR011330">
    <property type="entry name" value="Glyco_hydro/deAcase_b/a-brl"/>
</dbReference>
<dbReference type="HOGENOM" id="CLU_030024_2_1_9"/>
<dbReference type="Gene3D" id="3.20.20.370">
    <property type="entry name" value="Glycoside hydrolase/deacetylase"/>
    <property type="match status" value="1"/>
</dbReference>
<evidence type="ECO:0000259" key="3">
    <source>
        <dbReference type="PROSITE" id="PS51677"/>
    </source>
</evidence>
<gene>
    <name evidence="4" type="ORF">DesyoDRAFT_0848</name>
</gene>
<protein>
    <submittedName>
        <fullName evidence="4">Putative xylanase/chitin deacetylase</fullName>
    </submittedName>
</protein>
<dbReference type="Pfam" id="PF01522">
    <property type="entry name" value="Polysacc_deac_1"/>
    <property type="match status" value="1"/>
</dbReference>
<reference evidence="4 5" key="1">
    <citation type="submission" date="2011-11" db="EMBL/GenBank/DDBJ databases">
        <title>The Noncontiguous Finished genome of Desulfosporosinus youngiae DSM 17734.</title>
        <authorList>
            <consortium name="US DOE Joint Genome Institute (JGI-PGF)"/>
            <person name="Lucas S."/>
            <person name="Han J."/>
            <person name="Lapidus A."/>
            <person name="Cheng J.-F."/>
            <person name="Goodwin L."/>
            <person name="Pitluck S."/>
            <person name="Peters L."/>
            <person name="Ovchinnikova G."/>
            <person name="Lu M."/>
            <person name="Land M.L."/>
            <person name="Hauser L."/>
            <person name="Pester M."/>
            <person name="Spring S."/>
            <person name="Ollivier B."/>
            <person name="Rattei T."/>
            <person name="Klenk H.-P."/>
            <person name="Wagner M."/>
            <person name="Loy A."/>
            <person name="Woyke T.J."/>
        </authorList>
    </citation>
    <scope>NUCLEOTIDE SEQUENCE [LARGE SCALE GENOMIC DNA]</scope>
    <source>
        <strain evidence="4 5">DSM 17734</strain>
    </source>
</reference>
<dbReference type="CDD" id="cd10918">
    <property type="entry name" value="CE4_NodB_like_5s_6s"/>
    <property type="match status" value="1"/>
</dbReference>
<keyword evidence="2" id="KW-0732">Signal</keyword>
<evidence type="ECO:0000256" key="1">
    <source>
        <dbReference type="ARBA" id="ARBA00004613"/>
    </source>
</evidence>
<organism evidence="4 5">
    <name type="scientific">Desulfosporosinus youngiae DSM 17734</name>
    <dbReference type="NCBI Taxonomy" id="768710"/>
    <lineage>
        <taxon>Bacteria</taxon>
        <taxon>Bacillati</taxon>
        <taxon>Bacillota</taxon>
        <taxon>Clostridia</taxon>
        <taxon>Eubacteriales</taxon>
        <taxon>Desulfitobacteriaceae</taxon>
        <taxon>Desulfosporosinus</taxon>
    </lineage>
</organism>
<name>H5Y1W9_9FIRM</name>
<dbReference type="OrthoDB" id="9778320at2"/>
<evidence type="ECO:0000256" key="2">
    <source>
        <dbReference type="ARBA" id="ARBA00022729"/>
    </source>
</evidence>
<evidence type="ECO:0000313" key="5">
    <source>
        <dbReference type="Proteomes" id="UP000005104"/>
    </source>
</evidence>
<comment type="subcellular location">
    <subcellularLocation>
        <location evidence="1">Secreted</location>
    </subcellularLocation>
</comment>
<sequence>MLKKIIVTLCLIFLIPVLVLGINGCGKEKVSSQTFQAEIETQTETETQAEAIVPSVTLNESTNPESSPILQKPVEVPVLYYHSVMLEEGNEVRMPPDQFEAQMAYMREQGYESVTLDQLYQAFYKGGALPAKPFVITFDDGYEDNYTTAFPILKKHGFTAAVFMVSSYINGEGFLSWSQLKELTANGWEIEGHTANHPYLSKMDKAAVLNELKSSKELIEKELGQTVNYIAYPYGDYNANIVQAVKDTGYLMAFTTERGWSNLNLDEWHLQRVYCFANMGLKEFSRRLQNPKY</sequence>
<keyword evidence="4" id="KW-0858">Xylan degradation</keyword>
<dbReference type="InterPro" id="IPR051398">
    <property type="entry name" value="Polysacch_Deacetylase"/>
</dbReference>
<dbReference type="GO" id="GO:0045493">
    <property type="term" value="P:xylan catabolic process"/>
    <property type="evidence" value="ECO:0007669"/>
    <property type="project" value="UniProtKB-KW"/>
</dbReference>
<dbReference type="PANTHER" id="PTHR34216">
    <property type="match status" value="1"/>
</dbReference>
<dbReference type="eggNOG" id="COG0726">
    <property type="taxonomic scope" value="Bacteria"/>
</dbReference>
<proteinExistence type="predicted"/>
<keyword evidence="5" id="KW-1185">Reference proteome</keyword>
<dbReference type="PROSITE" id="PS51677">
    <property type="entry name" value="NODB"/>
    <property type="match status" value="1"/>
</dbReference>
<keyword evidence="4" id="KW-0624">Polysaccharide degradation</keyword>
<dbReference type="AlphaFoldDB" id="H5Y1W9"/>
<dbReference type="EMBL" id="CM001441">
    <property type="protein sequence ID" value="EHQ88020.1"/>
    <property type="molecule type" value="Genomic_DNA"/>
</dbReference>
<dbReference type="InterPro" id="IPR002509">
    <property type="entry name" value="NODB_dom"/>
</dbReference>
<dbReference type="SUPFAM" id="SSF88713">
    <property type="entry name" value="Glycoside hydrolase/deacetylase"/>
    <property type="match status" value="1"/>
</dbReference>
<dbReference type="PANTHER" id="PTHR34216:SF3">
    <property type="entry name" value="POLY-BETA-1,6-N-ACETYL-D-GLUCOSAMINE N-DEACETYLASE"/>
    <property type="match status" value="1"/>
</dbReference>
<evidence type="ECO:0000313" key="4">
    <source>
        <dbReference type="EMBL" id="EHQ88020.1"/>
    </source>
</evidence>
<dbReference type="RefSeq" id="WP_007779774.1">
    <property type="nucleotide sequence ID" value="NZ_CM001441.1"/>
</dbReference>
<dbReference type="GO" id="GO:0016810">
    <property type="term" value="F:hydrolase activity, acting on carbon-nitrogen (but not peptide) bonds"/>
    <property type="evidence" value="ECO:0007669"/>
    <property type="project" value="InterPro"/>
</dbReference>
<keyword evidence="4" id="KW-0119">Carbohydrate metabolism</keyword>